<organism evidence="2 3">
    <name type="scientific">Desulfofundulus salinus</name>
    <dbReference type="NCBI Taxonomy" id="2419843"/>
    <lineage>
        <taxon>Bacteria</taxon>
        <taxon>Bacillati</taxon>
        <taxon>Bacillota</taxon>
        <taxon>Clostridia</taxon>
        <taxon>Eubacteriales</taxon>
        <taxon>Peptococcaceae</taxon>
        <taxon>Desulfofundulus</taxon>
    </lineage>
</organism>
<protein>
    <submittedName>
        <fullName evidence="2">Uncharacterized protein</fullName>
    </submittedName>
</protein>
<proteinExistence type="predicted"/>
<dbReference type="Proteomes" id="UP000271256">
    <property type="component" value="Unassembled WGS sequence"/>
</dbReference>
<accession>A0A494WR88</accession>
<evidence type="ECO:0000313" key="3">
    <source>
        <dbReference type="Proteomes" id="UP000271256"/>
    </source>
</evidence>
<keyword evidence="3" id="KW-1185">Reference proteome</keyword>
<dbReference type="EMBL" id="RBWE01000001">
    <property type="protein sequence ID" value="RKO65709.1"/>
    <property type="molecule type" value="Genomic_DNA"/>
</dbReference>
<evidence type="ECO:0000313" key="2">
    <source>
        <dbReference type="EMBL" id="RKO65709.1"/>
    </source>
</evidence>
<name>A0A494WR88_9FIRM</name>
<comment type="caution">
    <text evidence="2">The sequence shown here is derived from an EMBL/GenBank/DDBJ whole genome shotgun (WGS) entry which is preliminary data.</text>
</comment>
<gene>
    <name evidence="2" type="ORF">D7024_01145</name>
</gene>
<dbReference type="AlphaFoldDB" id="A0A494WR88"/>
<evidence type="ECO:0000256" key="1">
    <source>
        <dbReference type="SAM" id="MobiDB-lite"/>
    </source>
</evidence>
<sequence length="64" mass="5812">MSGGGGGGGGGGGSGGSGGSSGSGGGGTGSVTTCRVLVISVLRPTPSVTFKRSVMVLPGDLVTW</sequence>
<reference evidence="2 3" key="1">
    <citation type="submission" date="2018-10" db="EMBL/GenBank/DDBJ databases">
        <authorList>
            <person name="Grouzdev D.S."/>
            <person name="Krutkina M.S."/>
            <person name="Tourova T.P."/>
            <person name="Nazina T.N."/>
        </authorList>
    </citation>
    <scope>NUCLEOTIDE SEQUENCE [LARGE SCALE GENOMIC DNA]</scope>
    <source>
        <strain evidence="2 3">435</strain>
    </source>
</reference>
<feature type="region of interest" description="Disordered" evidence="1">
    <location>
        <begin position="1"/>
        <end position="28"/>
    </location>
</feature>